<dbReference type="EMBL" id="BKCJ010316086">
    <property type="protein sequence ID" value="GEZ73183.1"/>
    <property type="molecule type" value="Genomic_DNA"/>
</dbReference>
<name>A0A699IRH2_TANCI</name>
<dbReference type="AlphaFoldDB" id="A0A699IRH2"/>
<gene>
    <name evidence="2" type="ORF">Tci_545156</name>
</gene>
<reference evidence="2" key="1">
    <citation type="journal article" date="2019" name="Sci. Rep.">
        <title>Draft genome of Tanacetum cinerariifolium, the natural source of mosquito coil.</title>
        <authorList>
            <person name="Yamashiro T."/>
            <person name="Shiraishi A."/>
            <person name="Satake H."/>
            <person name="Nakayama K."/>
        </authorList>
    </citation>
    <scope>NUCLEOTIDE SEQUENCE</scope>
</reference>
<feature type="non-terminal residue" evidence="2">
    <location>
        <position position="1"/>
    </location>
</feature>
<sequence length="285" mass="33567">YSSKTFDLENEVKILKNVDHSLAIRATIKFEVPTIVKEYLRTSLDDTLHKVIQRHTAKLIKEYSVLADVVEVPQQQQNPHKTTTDIHKIKMEQAGKQNETKYTITLSETTKLQEFDQKRTLFETMTKTKNEGPLAGPDQGLKRKKTGKDTKPSKKAKSYVELRYNMEEYYKALNDQLDWNNLEGVIYLDKLERNRLMCSYELYKFSDSTLISVQDKLKDILNNLEMGYTSVMLRRRWSNLDKKRSCIKVKAIDRQLLERRLMRSLEKFVCGREYGEDLRLLQRTI</sequence>
<evidence type="ECO:0000256" key="1">
    <source>
        <dbReference type="SAM" id="MobiDB-lite"/>
    </source>
</evidence>
<proteinExistence type="predicted"/>
<evidence type="ECO:0000313" key="2">
    <source>
        <dbReference type="EMBL" id="GEZ73183.1"/>
    </source>
</evidence>
<feature type="compositionally biased region" description="Basic and acidic residues" evidence="1">
    <location>
        <begin position="147"/>
        <end position="156"/>
    </location>
</feature>
<feature type="region of interest" description="Disordered" evidence="1">
    <location>
        <begin position="128"/>
        <end position="156"/>
    </location>
</feature>
<organism evidence="2">
    <name type="scientific">Tanacetum cinerariifolium</name>
    <name type="common">Dalmatian daisy</name>
    <name type="synonym">Chrysanthemum cinerariifolium</name>
    <dbReference type="NCBI Taxonomy" id="118510"/>
    <lineage>
        <taxon>Eukaryota</taxon>
        <taxon>Viridiplantae</taxon>
        <taxon>Streptophyta</taxon>
        <taxon>Embryophyta</taxon>
        <taxon>Tracheophyta</taxon>
        <taxon>Spermatophyta</taxon>
        <taxon>Magnoliopsida</taxon>
        <taxon>eudicotyledons</taxon>
        <taxon>Gunneridae</taxon>
        <taxon>Pentapetalae</taxon>
        <taxon>asterids</taxon>
        <taxon>campanulids</taxon>
        <taxon>Asterales</taxon>
        <taxon>Asteraceae</taxon>
        <taxon>Asteroideae</taxon>
        <taxon>Anthemideae</taxon>
        <taxon>Anthemidinae</taxon>
        <taxon>Tanacetum</taxon>
    </lineage>
</organism>
<protein>
    <submittedName>
        <fullName evidence="2">Uncharacterized protein</fullName>
    </submittedName>
</protein>
<comment type="caution">
    <text evidence="2">The sequence shown here is derived from an EMBL/GenBank/DDBJ whole genome shotgun (WGS) entry which is preliminary data.</text>
</comment>
<accession>A0A699IRH2</accession>